<keyword evidence="1" id="KW-0472">Membrane</keyword>
<evidence type="ECO:0000256" key="1">
    <source>
        <dbReference type="SAM" id="Phobius"/>
    </source>
</evidence>
<dbReference type="EMBL" id="CAJJDN010000172">
    <property type="protein sequence ID" value="CAD8127031.1"/>
    <property type="molecule type" value="Genomic_DNA"/>
</dbReference>
<organism evidence="2 3">
    <name type="scientific">Paramecium sonneborni</name>
    <dbReference type="NCBI Taxonomy" id="65129"/>
    <lineage>
        <taxon>Eukaryota</taxon>
        <taxon>Sar</taxon>
        <taxon>Alveolata</taxon>
        <taxon>Ciliophora</taxon>
        <taxon>Intramacronucleata</taxon>
        <taxon>Oligohymenophorea</taxon>
        <taxon>Peniculida</taxon>
        <taxon>Parameciidae</taxon>
        <taxon>Paramecium</taxon>
    </lineage>
</organism>
<proteinExistence type="predicted"/>
<keyword evidence="1" id="KW-0812">Transmembrane</keyword>
<feature type="transmembrane region" description="Helical" evidence="1">
    <location>
        <begin position="82"/>
        <end position="100"/>
    </location>
</feature>
<evidence type="ECO:0000313" key="3">
    <source>
        <dbReference type="Proteomes" id="UP000692954"/>
    </source>
</evidence>
<gene>
    <name evidence="2" type="ORF">PSON_ATCC_30995.1.T1720082</name>
</gene>
<dbReference type="Proteomes" id="UP000692954">
    <property type="component" value="Unassembled WGS sequence"/>
</dbReference>
<protein>
    <recommendedName>
        <fullName evidence="4">Transmembrane protein</fullName>
    </recommendedName>
</protein>
<keyword evidence="3" id="KW-1185">Reference proteome</keyword>
<reference evidence="2" key="1">
    <citation type="submission" date="2021-01" db="EMBL/GenBank/DDBJ databases">
        <authorList>
            <consortium name="Genoscope - CEA"/>
            <person name="William W."/>
        </authorList>
    </citation>
    <scope>NUCLEOTIDE SEQUENCE</scope>
</reference>
<accession>A0A8S1RFE9</accession>
<name>A0A8S1RFE9_9CILI</name>
<sequence>MKQAKTRFFVELTKIYFQITSYSRLRIIYPVQFINIQSIFRFNDALLSKQHSFLNLLISIKIYILQMMDYILAMLLNSVFNAYYVMINLSAFLIHLLQVVKELNLQNRKLLQEHNLKILLDPKSLISYNSNDEIVLIILIHKYTSPILINPNTLVLLFNLTNFQKLCILIHI</sequence>
<feature type="transmembrane region" description="Helical" evidence="1">
    <location>
        <begin position="53"/>
        <end position="76"/>
    </location>
</feature>
<comment type="caution">
    <text evidence="2">The sequence shown here is derived from an EMBL/GenBank/DDBJ whole genome shotgun (WGS) entry which is preliminary data.</text>
</comment>
<keyword evidence="1" id="KW-1133">Transmembrane helix</keyword>
<dbReference type="AlphaFoldDB" id="A0A8S1RFE9"/>
<evidence type="ECO:0008006" key="4">
    <source>
        <dbReference type="Google" id="ProtNLM"/>
    </source>
</evidence>
<evidence type="ECO:0000313" key="2">
    <source>
        <dbReference type="EMBL" id="CAD8127031.1"/>
    </source>
</evidence>